<name>A0A0P9CXD7_9CHLR</name>
<evidence type="ECO:0000313" key="2">
    <source>
        <dbReference type="EMBL" id="KPV50119.1"/>
    </source>
</evidence>
<feature type="compositionally biased region" description="Basic and acidic residues" evidence="1">
    <location>
        <begin position="20"/>
        <end position="34"/>
    </location>
</feature>
<keyword evidence="3" id="KW-1185">Reference proteome</keyword>
<protein>
    <submittedName>
        <fullName evidence="2">Uncharacterized protein</fullName>
    </submittedName>
</protein>
<proteinExistence type="predicted"/>
<feature type="region of interest" description="Disordered" evidence="1">
    <location>
        <begin position="1"/>
        <end position="39"/>
    </location>
</feature>
<dbReference type="AlphaFoldDB" id="A0A0P9CXD7"/>
<reference evidence="2 3" key="1">
    <citation type="submission" date="2015-09" db="EMBL/GenBank/DDBJ databases">
        <title>Draft genome sequence of Kouleothrix aurantiaca JCM 19913.</title>
        <authorList>
            <person name="Hemp J."/>
        </authorList>
    </citation>
    <scope>NUCLEOTIDE SEQUENCE [LARGE SCALE GENOMIC DNA]</scope>
    <source>
        <strain evidence="2 3">COM-B</strain>
    </source>
</reference>
<sequence length="151" mass="15688">MFPGGDDTPLISGTAMRAPEAARDPEDDRPERIGVDPSLGDDQTVMTLGELDAFAPAAIAGRLSSGTWSVAEGRALVGGYACQIKTTSPRGPIYPVALAVTPADAAVLAQAKRLLSLVVRAFGVPADTIADPDWQAWLADAKQVLIDCAQS</sequence>
<evidence type="ECO:0000256" key="1">
    <source>
        <dbReference type="SAM" id="MobiDB-lite"/>
    </source>
</evidence>
<dbReference type="EMBL" id="LJCR01001571">
    <property type="protein sequence ID" value="KPV50119.1"/>
    <property type="molecule type" value="Genomic_DNA"/>
</dbReference>
<feature type="non-terminal residue" evidence="2">
    <location>
        <position position="151"/>
    </location>
</feature>
<gene>
    <name evidence="2" type="ORF">SE17_28815</name>
</gene>
<accession>A0A0P9CXD7</accession>
<evidence type="ECO:0000313" key="3">
    <source>
        <dbReference type="Proteomes" id="UP000050509"/>
    </source>
</evidence>
<comment type="caution">
    <text evidence="2">The sequence shown here is derived from an EMBL/GenBank/DDBJ whole genome shotgun (WGS) entry which is preliminary data.</text>
</comment>
<dbReference type="Proteomes" id="UP000050509">
    <property type="component" value="Unassembled WGS sequence"/>
</dbReference>
<organism evidence="2 3">
    <name type="scientific">Kouleothrix aurantiaca</name>
    <dbReference type="NCBI Taxonomy" id="186479"/>
    <lineage>
        <taxon>Bacteria</taxon>
        <taxon>Bacillati</taxon>
        <taxon>Chloroflexota</taxon>
        <taxon>Chloroflexia</taxon>
        <taxon>Chloroflexales</taxon>
        <taxon>Roseiflexineae</taxon>
        <taxon>Roseiflexaceae</taxon>
        <taxon>Kouleothrix</taxon>
    </lineage>
</organism>